<dbReference type="EMBL" id="AECZ01000055">
    <property type="protein sequence ID" value="EFL49229.1"/>
    <property type="molecule type" value="Genomic_DNA"/>
</dbReference>
<dbReference type="CDD" id="cd18787">
    <property type="entry name" value="SF2_C_DEAD"/>
    <property type="match status" value="1"/>
</dbReference>
<reference evidence="11 12" key="1">
    <citation type="submission" date="2010-08" db="EMBL/GenBank/DDBJ databases">
        <title>The draft genome of Desulfovibrio fructosovorans JJ.</title>
        <authorList>
            <consortium name="US DOE Joint Genome Institute (JGI-PGF)"/>
            <person name="Lucas S."/>
            <person name="Copeland A."/>
            <person name="Lapidus A."/>
            <person name="Cheng J.-F."/>
            <person name="Bruce D."/>
            <person name="Goodwin L."/>
            <person name="Pitluck S."/>
            <person name="Land M.L."/>
            <person name="Hauser L."/>
            <person name="Chang Y.-J."/>
            <person name="Jeffries C."/>
            <person name="Wall J.D."/>
            <person name="Stahl D.A."/>
            <person name="Arkin A.P."/>
            <person name="Dehal P."/>
            <person name="Stolyar S.M."/>
            <person name="Hazen T.C."/>
            <person name="Woyke T.J."/>
        </authorList>
    </citation>
    <scope>NUCLEOTIDE SEQUENCE [LARGE SCALE GENOMIC DNA]</scope>
    <source>
        <strain evidence="11 12">JJ</strain>
    </source>
</reference>
<dbReference type="CDD" id="cd00268">
    <property type="entry name" value="DEADc"/>
    <property type="match status" value="1"/>
</dbReference>
<dbReference type="PROSITE" id="PS51195">
    <property type="entry name" value="Q_MOTIF"/>
    <property type="match status" value="1"/>
</dbReference>
<keyword evidence="1" id="KW-0547">Nucleotide-binding</keyword>
<protein>
    <submittedName>
        <fullName evidence="11">DEAD/DEAH box helicase domain protein</fullName>
    </submittedName>
</protein>
<dbReference type="InterPro" id="IPR011545">
    <property type="entry name" value="DEAD/DEAH_box_helicase_dom"/>
</dbReference>
<feature type="compositionally biased region" description="Low complexity" evidence="7">
    <location>
        <begin position="402"/>
        <end position="411"/>
    </location>
</feature>
<feature type="compositionally biased region" description="Basic and acidic residues" evidence="7">
    <location>
        <begin position="429"/>
        <end position="455"/>
    </location>
</feature>
<dbReference type="Gene3D" id="3.40.50.300">
    <property type="entry name" value="P-loop containing nucleotide triphosphate hydrolases"/>
    <property type="match status" value="2"/>
</dbReference>
<comment type="caution">
    <text evidence="11">The sequence shown here is derived from an EMBL/GenBank/DDBJ whole genome shotgun (WGS) entry which is preliminary data.</text>
</comment>
<dbReference type="Proteomes" id="UP000006250">
    <property type="component" value="Unassembled WGS sequence"/>
</dbReference>
<dbReference type="InterPro" id="IPR050079">
    <property type="entry name" value="DEAD_box_RNA_helicase"/>
</dbReference>
<proteinExistence type="inferred from homology"/>
<evidence type="ECO:0000256" key="6">
    <source>
        <dbReference type="PROSITE-ProRule" id="PRU00552"/>
    </source>
</evidence>
<evidence type="ECO:0000256" key="1">
    <source>
        <dbReference type="ARBA" id="ARBA00022741"/>
    </source>
</evidence>
<evidence type="ECO:0000259" key="8">
    <source>
        <dbReference type="PROSITE" id="PS51192"/>
    </source>
</evidence>
<dbReference type="STRING" id="596151.DesfrDRAFT_4043"/>
<dbReference type="eggNOG" id="COG0513">
    <property type="taxonomic scope" value="Bacteria"/>
</dbReference>
<dbReference type="InterPro" id="IPR014001">
    <property type="entry name" value="Helicase_ATP-bd"/>
</dbReference>
<keyword evidence="4" id="KW-0067">ATP-binding</keyword>
<dbReference type="Pfam" id="PF00271">
    <property type="entry name" value="Helicase_C"/>
    <property type="match status" value="1"/>
</dbReference>
<keyword evidence="2" id="KW-0378">Hydrolase</keyword>
<evidence type="ECO:0000259" key="10">
    <source>
        <dbReference type="PROSITE" id="PS51195"/>
    </source>
</evidence>
<keyword evidence="12" id="KW-1185">Reference proteome</keyword>
<dbReference type="GO" id="GO:0005524">
    <property type="term" value="F:ATP binding"/>
    <property type="evidence" value="ECO:0007669"/>
    <property type="project" value="UniProtKB-KW"/>
</dbReference>
<evidence type="ECO:0000256" key="2">
    <source>
        <dbReference type="ARBA" id="ARBA00022801"/>
    </source>
</evidence>
<dbReference type="GO" id="GO:0003676">
    <property type="term" value="F:nucleic acid binding"/>
    <property type="evidence" value="ECO:0007669"/>
    <property type="project" value="InterPro"/>
</dbReference>
<dbReference type="PROSITE" id="PS51192">
    <property type="entry name" value="HELICASE_ATP_BIND_1"/>
    <property type="match status" value="1"/>
</dbReference>
<dbReference type="SUPFAM" id="SSF52540">
    <property type="entry name" value="P-loop containing nucleoside triphosphate hydrolases"/>
    <property type="match status" value="1"/>
</dbReference>
<dbReference type="InterPro" id="IPR027417">
    <property type="entry name" value="P-loop_NTPase"/>
</dbReference>
<evidence type="ECO:0000256" key="3">
    <source>
        <dbReference type="ARBA" id="ARBA00022806"/>
    </source>
</evidence>
<dbReference type="PANTHER" id="PTHR47959:SF13">
    <property type="entry name" value="ATP-DEPENDENT RNA HELICASE RHLE"/>
    <property type="match status" value="1"/>
</dbReference>
<evidence type="ECO:0000313" key="12">
    <source>
        <dbReference type="Proteomes" id="UP000006250"/>
    </source>
</evidence>
<dbReference type="AlphaFoldDB" id="E1K2E3"/>
<dbReference type="PANTHER" id="PTHR47959">
    <property type="entry name" value="ATP-DEPENDENT RNA HELICASE RHLE-RELATED"/>
    <property type="match status" value="1"/>
</dbReference>
<evidence type="ECO:0000313" key="11">
    <source>
        <dbReference type="EMBL" id="EFL49229.1"/>
    </source>
</evidence>
<comment type="similarity">
    <text evidence="5">Belongs to the DEAD box helicase family.</text>
</comment>
<feature type="region of interest" description="Disordered" evidence="7">
    <location>
        <begin position="379"/>
        <end position="498"/>
    </location>
</feature>
<dbReference type="GO" id="GO:0016787">
    <property type="term" value="F:hydrolase activity"/>
    <property type="evidence" value="ECO:0007669"/>
    <property type="project" value="UniProtKB-KW"/>
</dbReference>
<organism evidence="11 12">
    <name type="scientific">Solidesulfovibrio fructosivorans JJ]</name>
    <dbReference type="NCBI Taxonomy" id="596151"/>
    <lineage>
        <taxon>Bacteria</taxon>
        <taxon>Pseudomonadati</taxon>
        <taxon>Thermodesulfobacteriota</taxon>
        <taxon>Desulfovibrionia</taxon>
        <taxon>Desulfovibrionales</taxon>
        <taxon>Desulfovibrionaceae</taxon>
        <taxon>Solidesulfovibrio</taxon>
    </lineage>
</organism>
<feature type="domain" description="DEAD-box RNA helicase Q" evidence="10">
    <location>
        <begin position="21"/>
        <end position="49"/>
    </location>
</feature>
<dbReference type="InterPro" id="IPR044742">
    <property type="entry name" value="DEAD/DEAH_RhlB"/>
</dbReference>
<feature type="domain" description="Helicase ATP-binding" evidence="8">
    <location>
        <begin position="52"/>
        <end position="225"/>
    </location>
</feature>
<dbReference type="GO" id="GO:0005829">
    <property type="term" value="C:cytosol"/>
    <property type="evidence" value="ECO:0007669"/>
    <property type="project" value="TreeGrafter"/>
</dbReference>
<evidence type="ECO:0000256" key="5">
    <source>
        <dbReference type="ARBA" id="ARBA00038437"/>
    </source>
</evidence>
<dbReference type="SMART" id="SM00487">
    <property type="entry name" value="DEXDc"/>
    <property type="match status" value="1"/>
</dbReference>
<dbReference type="Pfam" id="PF00270">
    <property type="entry name" value="DEAD"/>
    <property type="match status" value="1"/>
</dbReference>
<dbReference type="InterPro" id="IPR001650">
    <property type="entry name" value="Helicase_C-like"/>
</dbReference>
<evidence type="ECO:0000256" key="7">
    <source>
        <dbReference type="SAM" id="MobiDB-lite"/>
    </source>
</evidence>
<dbReference type="SMART" id="SM00490">
    <property type="entry name" value="HELICc"/>
    <property type="match status" value="1"/>
</dbReference>
<keyword evidence="3 11" id="KW-0347">Helicase</keyword>
<dbReference type="PROSITE" id="PS51194">
    <property type="entry name" value="HELICASE_CTER"/>
    <property type="match status" value="1"/>
</dbReference>
<evidence type="ECO:0000259" key="9">
    <source>
        <dbReference type="PROSITE" id="PS51194"/>
    </source>
</evidence>
<name>E1K2E3_SOLFR</name>
<dbReference type="InterPro" id="IPR014014">
    <property type="entry name" value="RNA_helicase_DEAD_Q_motif"/>
</dbReference>
<feature type="short sequence motif" description="Q motif" evidence="6">
    <location>
        <begin position="21"/>
        <end position="49"/>
    </location>
</feature>
<evidence type="ECO:0000256" key="4">
    <source>
        <dbReference type="ARBA" id="ARBA00022840"/>
    </source>
</evidence>
<sequence length="498" mass="54523">MIAAARSHSTRLHVLPKDILLSFDSFCLHPTICANIARIGYETPTPIQAEAIPHVADGRDIMGLAQTGTGKTAAFLLPIIHRLMTTKPEKRGVRALILAPTRELAEQIYRAGVDLGRGTRLRAAVIYGGVGMFPQVRALRQGLDIVVACPGRLLDHMNQGNVRFDALETLVLDEADHMFDMGFLPDLRRILAAVPEKRQTLLFSATMPAAIAGLAGETLTDPVTVRIGHLAPAATVEHAIYPVSSAQKTPLLLHLLGEAAKESVIVFTRTKHRAKNLAQQLCRAGHKATCLQGNLSQRQRQIAMDGFRRGTFQVLVATDIAARGIDVSQVAHVVNYDIPDTPEAYTHRIGRTGRAERDGQAHTFVTGEDMSMVRAIERHMKKPLPRRSVEGFEPDPEEFRRPSAPSRAPFRGRQGGFGGASRHAGGPRRQGDRPRSERGYDGRGNAEHPRDDRQRAARPHQGANGGQRRFGYEAPAGDPQRQGDHRPRRHAQADATAA</sequence>
<dbReference type="GO" id="GO:0003724">
    <property type="term" value="F:RNA helicase activity"/>
    <property type="evidence" value="ECO:0007669"/>
    <property type="project" value="InterPro"/>
</dbReference>
<accession>E1K2E3</accession>
<feature type="domain" description="Helicase C-terminal" evidence="9">
    <location>
        <begin position="251"/>
        <end position="400"/>
    </location>
</feature>
<gene>
    <name evidence="11" type="ORF">DesfrDRAFT_4043</name>
</gene>